<dbReference type="GO" id="GO:0016747">
    <property type="term" value="F:acyltransferase activity, transferring groups other than amino-acyl groups"/>
    <property type="evidence" value="ECO:0007669"/>
    <property type="project" value="InterPro"/>
</dbReference>
<keyword evidence="2" id="KW-0808">Transferase</keyword>
<dbReference type="Gene3D" id="3.40.630.30">
    <property type="match status" value="1"/>
</dbReference>
<accession>A0A1M5S6M1</accession>
<dbReference type="STRING" id="1121306.SAMN02745196_00057"/>
<dbReference type="EMBL" id="FQXP01000003">
    <property type="protein sequence ID" value="SHH34139.1"/>
    <property type="molecule type" value="Genomic_DNA"/>
</dbReference>
<sequence>MHMEKIINLGDNIKLVYQEPEVFSKYHGVYYGQKYGNYYFRNSPSIMIEKAKYIDSGYFILKDNNIVGGVFLKPNFMTDLFVVPPYDDYGYLLEKILGYLKVISKKEENIEIQEVIEEYVPLYESKGCVLFERGFWMIRPTEPMNCTLPEGFVAKDLDMEYKEDIADLLVEAYTANPIFESVATKAEYIKHVEEAVEYSKVNSSLYNATKIVIDKETNMVVGTCLHMEFEGVPLIMSFAVRPKYQGKGIGSYLIKNSIDSTSSEYKATRLYVYYNNSAIKVYEHYGFIKNKTLNDMHLVNN</sequence>
<protein>
    <submittedName>
        <fullName evidence="2">Acetyltransferase (GNAT) family protein</fullName>
    </submittedName>
</protein>
<gene>
    <name evidence="2" type="ORF">SAMN02745196_00057</name>
</gene>
<name>A0A1M5S6M1_9CLOT</name>
<dbReference type="AlphaFoldDB" id="A0A1M5S6M1"/>
<dbReference type="Pfam" id="PF00583">
    <property type="entry name" value="Acetyltransf_1"/>
    <property type="match status" value="1"/>
</dbReference>
<dbReference type="SUPFAM" id="SSF55729">
    <property type="entry name" value="Acyl-CoA N-acyltransferases (Nat)"/>
    <property type="match status" value="1"/>
</dbReference>
<organism evidence="2 3">
    <name type="scientific">Clostridium collagenovorans DSM 3089</name>
    <dbReference type="NCBI Taxonomy" id="1121306"/>
    <lineage>
        <taxon>Bacteria</taxon>
        <taxon>Bacillati</taxon>
        <taxon>Bacillota</taxon>
        <taxon>Clostridia</taxon>
        <taxon>Eubacteriales</taxon>
        <taxon>Clostridiaceae</taxon>
        <taxon>Clostridium</taxon>
    </lineage>
</organism>
<keyword evidence="3" id="KW-1185">Reference proteome</keyword>
<reference evidence="2 3" key="1">
    <citation type="submission" date="2016-11" db="EMBL/GenBank/DDBJ databases">
        <authorList>
            <person name="Jaros S."/>
            <person name="Januszkiewicz K."/>
            <person name="Wedrychowicz H."/>
        </authorList>
    </citation>
    <scope>NUCLEOTIDE SEQUENCE [LARGE SCALE GENOMIC DNA]</scope>
    <source>
        <strain evidence="2 3">DSM 3089</strain>
    </source>
</reference>
<evidence type="ECO:0000259" key="1">
    <source>
        <dbReference type="PROSITE" id="PS51186"/>
    </source>
</evidence>
<dbReference type="InterPro" id="IPR000182">
    <property type="entry name" value="GNAT_dom"/>
</dbReference>
<evidence type="ECO:0000313" key="3">
    <source>
        <dbReference type="Proteomes" id="UP000184526"/>
    </source>
</evidence>
<proteinExistence type="predicted"/>
<feature type="domain" description="N-acetyltransferase" evidence="1">
    <location>
        <begin position="152"/>
        <end position="301"/>
    </location>
</feature>
<dbReference type="Proteomes" id="UP000184526">
    <property type="component" value="Unassembled WGS sequence"/>
</dbReference>
<dbReference type="PROSITE" id="PS51186">
    <property type="entry name" value="GNAT"/>
    <property type="match status" value="1"/>
</dbReference>
<dbReference type="CDD" id="cd04301">
    <property type="entry name" value="NAT_SF"/>
    <property type="match status" value="1"/>
</dbReference>
<evidence type="ECO:0000313" key="2">
    <source>
        <dbReference type="EMBL" id="SHH34139.1"/>
    </source>
</evidence>
<dbReference type="InterPro" id="IPR016181">
    <property type="entry name" value="Acyl_CoA_acyltransferase"/>
</dbReference>